<dbReference type="Pfam" id="PF07452">
    <property type="entry name" value="CHRD"/>
    <property type="match status" value="1"/>
</dbReference>
<sequence>MSRFTANLVGREEVPPVKTKTTGVLNLKVNQSETLICYRLRVFNIKKLTQAHLHLAPRGENGPVVAFLFGPTTPGISTPEGTITGTIRSADLVGPLKNKTIADLITQIRQGNIYANVHNERFPNGVIRGQVRRLIK</sequence>
<evidence type="ECO:0000313" key="2">
    <source>
        <dbReference type="EMBL" id="SDX39540.1"/>
    </source>
</evidence>
<feature type="domain" description="CHRD" evidence="1">
    <location>
        <begin position="1"/>
        <end position="136"/>
    </location>
</feature>
<reference evidence="2 3" key="1">
    <citation type="submission" date="2016-10" db="EMBL/GenBank/DDBJ databases">
        <authorList>
            <person name="de Groot N.N."/>
        </authorList>
    </citation>
    <scope>NUCLEOTIDE SEQUENCE [LARGE SCALE GENOMIC DNA]</scope>
    <source>
        <strain evidence="2 3">DSM 45610</strain>
    </source>
</reference>
<protein>
    <submittedName>
        <fullName evidence="2">CHRD domain-containing protein</fullName>
    </submittedName>
</protein>
<dbReference type="AlphaFoldDB" id="A0A1H3BBY6"/>
<dbReference type="RefSeq" id="WP_245726365.1">
    <property type="nucleotide sequence ID" value="NZ_FNNQ01000016.1"/>
</dbReference>
<accession>A0A1H3BBY6</accession>
<dbReference type="SMART" id="SM00754">
    <property type="entry name" value="CHRD"/>
    <property type="match status" value="1"/>
</dbReference>
<dbReference type="Proteomes" id="UP000198534">
    <property type="component" value="Unassembled WGS sequence"/>
</dbReference>
<proteinExistence type="predicted"/>
<evidence type="ECO:0000259" key="1">
    <source>
        <dbReference type="PROSITE" id="PS50933"/>
    </source>
</evidence>
<dbReference type="EMBL" id="FNNQ01000016">
    <property type="protein sequence ID" value="SDX39540.1"/>
    <property type="molecule type" value="Genomic_DNA"/>
</dbReference>
<dbReference type="InterPro" id="IPR010895">
    <property type="entry name" value="CHRD"/>
</dbReference>
<dbReference type="PROSITE" id="PS50933">
    <property type="entry name" value="CHRD"/>
    <property type="match status" value="1"/>
</dbReference>
<keyword evidence="3" id="KW-1185">Reference proteome</keyword>
<organism evidence="2 3">
    <name type="scientific">Marininema mesophilum</name>
    <dbReference type="NCBI Taxonomy" id="1048340"/>
    <lineage>
        <taxon>Bacteria</taxon>
        <taxon>Bacillati</taxon>
        <taxon>Bacillota</taxon>
        <taxon>Bacilli</taxon>
        <taxon>Bacillales</taxon>
        <taxon>Thermoactinomycetaceae</taxon>
        <taxon>Marininema</taxon>
    </lineage>
</organism>
<name>A0A1H3BBY6_9BACL</name>
<gene>
    <name evidence="2" type="ORF">SAMN05444487_11651</name>
</gene>
<evidence type="ECO:0000313" key="3">
    <source>
        <dbReference type="Proteomes" id="UP000198534"/>
    </source>
</evidence>